<proteinExistence type="predicted"/>
<accession>A0A165D4W3</accession>
<name>A0A165D4W3_9APHY</name>
<dbReference type="EMBL" id="KV427638">
    <property type="protein sequence ID" value="KZT04157.1"/>
    <property type="molecule type" value="Genomic_DNA"/>
</dbReference>
<keyword evidence="3" id="KW-1185">Reference proteome</keyword>
<gene>
    <name evidence="2" type="ORF">LAESUDRAFT_728368</name>
</gene>
<protein>
    <submittedName>
        <fullName evidence="2">Uncharacterized protein</fullName>
    </submittedName>
</protein>
<sequence length="193" mass="22343">MTTDNDETMEEAVSQLATEALMASCPWLDEDTAWRAYMAALFEQLHMHAGKAEHLAEGSEVDGLQEGKIEATARNEASESSASKTGQKRSFKKTLEEYRARRMARLKRREEQDKAFRLRMGVIKEAAKAHCALDLMSFAIWEKQTDAWRAWRKEVEEKAGRISPRPPLMEMVLEDHVQSEDDKYRYEEDGHWF</sequence>
<reference evidence="2 3" key="1">
    <citation type="journal article" date="2016" name="Mol. Biol. Evol.">
        <title>Comparative Genomics of Early-Diverging Mushroom-Forming Fungi Provides Insights into the Origins of Lignocellulose Decay Capabilities.</title>
        <authorList>
            <person name="Nagy L.G."/>
            <person name="Riley R."/>
            <person name="Tritt A."/>
            <person name="Adam C."/>
            <person name="Daum C."/>
            <person name="Floudas D."/>
            <person name="Sun H."/>
            <person name="Yadav J.S."/>
            <person name="Pangilinan J."/>
            <person name="Larsson K.H."/>
            <person name="Matsuura K."/>
            <person name="Barry K."/>
            <person name="Labutti K."/>
            <person name="Kuo R."/>
            <person name="Ohm R.A."/>
            <person name="Bhattacharya S.S."/>
            <person name="Shirouzu T."/>
            <person name="Yoshinaga Y."/>
            <person name="Martin F.M."/>
            <person name="Grigoriev I.V."/>
            <person name="Hibbett D.S."/>
        </authorList>
    </citation>
    <scope>NUCLEOTIDE SEQUENCE [LARGE SCALE GENOMIC DNA]</scope>
    <source>
        <strain evidence="2 3">93-53</strain>
    </source>
</reference>
<evidence type="ECO:0000313" key="3">
    <source>
        <dbReference type="Proteomes" id="UP000076871"/>
    </source>
</evidence>
<organism evidence="2 3">
    <name type="scientific">Laetiporus sulphureus 93-53</name>
    <dbReference type="NCBI Taxonomy" id="1314785"/>
    <lineage>
        <taxon>Eukaryota</taxon>
        <taxon>Fungi</taxon>
        <taxon>Dikarya</taxon>
        <taxon>Basidiomycota</taxon>
        <taxon>Agaricomycotina</taxon>
        <taxon>Agaricomycetes</taxon>
        <taxon>Polyporales</taxon>
        <taxon>Laetiporus</taxon>
    </lineage>
</organism>
<dbReference type="AlphaFoldDB" id="A0A165D4W3"/>
<feature type="region of interest" description="Disordered" evidence="1">
    <location>
        <begin position="72"/>
        <end position="91"/>
    </location>
</feature>
<dbReference type="GeneID" id="63826455"/>
<dbReference type="Proteomes" id="UP000076871">
    <property type="component" value="Unassembled WGS sequence"/>
</dbReference>
<evidence type="ECO:0000256" key="1">
    <source>
        <dbReference type="SAM" id="MobiDB-lite"/>
    </source>
</evidence>
<dbReference type="InParanoid" id="A0A165D4W3"/>
<evidence type="ECO:0000313" key="2">
    <source>
        <dbReference type="EMBL" id="KZT04157.1"/>
    </source>
</evidence>
<dbReference type="RefSeq" id="XP_040761897.1">
    <property type="nucleotide sequence ID" value="XM_040909426.1"/>
</dbReference>